<feature type="transmembrane region" description="Helical" evidence="1">
    <location>
        <begin position="57"/>
        <end position="76"/>
    </location>
</feature>
<dbReference type="RefSeq" id="WP_344436853.1">
    <property type="nucleotide sequence ID" value="NZ_BAAASL010000015.1"/>
</dbReference>
<dbReference type="Proteomes" id="UP001500886">
    <property type="component" value="Unassembled WGS sequence"/>
</dbReference>
<keyword evidence="1" id="KW-0812">Transmembrane</keyword>
<dbReference type="EMBL" id="BAAASL010000015">
    <property type="protein sequence ID" value="GAA2720535.1"/>
    <property type="molecule type" value="Genomic_DNA"/>
</dbReference>
<evidence type="ECO:0000313" key="2">
    <source>
        <dbReference type="EMBL" id="GAA2720535.1"/>
    </source>
</evidence>
<comment type="caution">
    <text evidence="2">The sequence shown here is derived from an EMBL/GenBank/DDBJ whole genome shotgun (WGS) entry which is preliminary data.</text>
</comment>
<evidence type="ECO:0000313" key="3">
    <source>
        <dbReference type="Proteomes" id="UP001500886"/>
    </source>
</evidence>
<feature type="transmembrane region" description="Helical" evidence="1">
    <location>
        <begin position="35"/>
        <end position="52"/>
    </location>
</feature>
<evidence type="ECO:0008006" key="4">
    <source>
        <dbReference type="Google" id="ProtNLM"/>
    </source>
</evidence>
<sequence>MYVLFMLITVLQVASAVVALFTSFKPGVSERTRKAAFGVLTALTLLSSVVLLMSGHAIYGTLPIVVAAVLLITWGWTPRVLVRWVRARKDESTK</sequence>
<organism evidence="2 3">
    <name type="scientific">Streptomyces luteosporeus</name>
    <dbReference type="NCBI Taxonomy" id="173856"/>
    <lineage>
        <taxon>Bacteria</taxon>
        <taxon>Bacillati</taxon>
        <taxon>Actinomycetota</taxon>
        <taxon>Actinomycetes</taxon>
        <taxon>Kitasatosporales</taxon>
        <taxon>Streptomycetaceae</taxon>
        <taxon>Streptomyces</taxon>
    </lineage>
</organism>
<reference evidence="2 3" key="1">
    <citation type="journal article" date="2019" name="Int. J. Syst. Evol. Microbiol.">
        <title>The Global Catalogue of Microorganisms (GCM) 10K type strain sequencing project: providing services to taxonomists for standard genome sequencing and annotation.</title>
        <authorList>
            <consortium name="The Broad Institute Genomics Platform"/>
            <consortium name="The Broad Institute Genome Sequencing Center for Infectious Disease"/>
            <person name="Wu L."/>
            <person name="Ma J."/>
        </authorList>
    </citation>
    <scope>NUCLEOTIDE SEQUENCE [LARGE SCALE GENOMIC DNA]</scope>
    <source>
        <strain evidence="2 3">JCM 4542</strain>
    </source>
</reference>
<name>A0ABN3TXR4_9ACTN</name>
<keyword evidence="1" id="KW-0472">Membrane</keyword>
<keyword evidence="1" id="KW-1133">Transmembrane helix</keyword>
<proteinExistence type="predicted"/>
<evidence type="ECO:0000256" key="1">
    <source>
        <dbReference type="SAM" id="Phobius"/>
    </source>
</evidence>
<gene>
    <name evidence="2" type="ORF">GCM10010315_41160</name>
</gene>
<protein>
    <recommendedName>
        <fullName evidence="4">DUF2516 family protein</fullName>
    </recommendedName>
</protein>
<keyword evidence="3" id="KW-1185">Reference proteome</keyword>
<accession>A0ABN3TXR4</accession>